<dbReference type="Gene3D" id="2.20.70.10">
    <property type="match status" value="1"/>
</dbReference>
<evidence type="ECO:0000313" key="3">
    <source>
        <dbReference type="EMBL" id="KAL3763868.1"/>
    </source>
</evidence>
<organism evidence="3 4">
    <name type="scientific">Stephanodiscus triporus</name>
    <dbReference type="NCBI Taxonomy" id="2934178"/>
    <lineage>
        <taxon>Eukaryota</taxon>
        <taxon>Sar</taxon>
        <taxon>Stramenopiles</taxon>
        <taxon>Ochrophyta</taxon>
        <taxon>Bacillariophyta</taxon>
        <taxon>Coscinodiscophyceae</taxon>
        <taxon>Thalassiosirophycidae</taxon>
        <taxon>Stephanodiscales</taxon>
        <taxon>Stephanodiscaceae</taxon>
        <taxon>Stephanodiscus</taxon>
    </lineage>
</organism>
<proteinExistence type="predicted"/>
<sequence>MSDPLSDAEKPAYLRKDPGLACLTLQLERTNEYIRCLERLKKSFADAETSLEKSTVSSSSAKDKAGQDPSAMTAPPSDQDANQWVKCYDTEVKADYFYNHVTGEASWLDPRYGNMAV</sequence>
<evidence type="ECO:0000256" key="1">
    <source>
        <dbReference type="SAM" id="MobiDB-lite"/>
    </source>
</evidence>
<dbReference type="Proteomes" id="UP001530315">
    <property type="component" value="Unassembled WGS sequence"/>
</dbReference>
<dbReference type="InterPro" id="IPR036020">
    <property type="entry name" value="WW_dom_sf"/>
</dbReference>
<gene>
    <name evidence="3" type="ORF">ACHAW5_000414</name>
</gene>
<evidence type="ECO:0000313" key="4">
    <source>
        <dbReference type="Proteomes" id="UP001530315"/>
    </source>
</evidence>
<dbReference type="EMBL" id="JALLAZ020001789">
    <property type="protein sequence ID" value="KAL3763868.1"/>
    <property type="molecule type" value="Genomic_DNA"/>
</dbReference>
<accession>A0ABD3MLY3</accession>
<reference evidence="3 4" key="1">
    <citation type="submission" date="2024-10" db="EMBL/GenBank/DDBJ databases">
        <title>Updated reference genomes for cyclostephanoid diatoms.</title>
        <authorList>
            <person name="Roberts W.R."/>
            <person name="Alverson A.J."/>
        </authorList>
    </citation>
    <scope>NUCLEOTIDE SEQUENCE [LARGE SCALE GENOMIC DNA]</scope>
    <source>
        <strain evidence="3 4">AJA276-08</strain>
    </source>
</reference>
<feature type="domain" description="WW" evidence="2">
    <location>
        <begin position="84"/>
        <end position="112"/>
    </location>
</feature>
<dbReference type="SUPFAM" id="SSF51045">
    <property type="entry name" value="WW domain"/>
    <property type="match status" value="1"/>
</dbReference>
<feature type="region of interest" description="Disordered" evidence="1">
    <location>
        <begin position="50"/>
        <end position="81"/>
    </location>
</feature>
<dbReference type="InterPro" id="IPR001202">
    <property type="entry name" value="WW_dom"/>
</dbReference>
<dbReference type="AlphaFoldDB" id="A0ABD3MLY3"/>
<dbReference type="CDD" id="cd00201">
    <property type="entry name" value="WW"/>
    <property type="match status" value="1"/>
</dbReference>
<evidence type="ECO:0000259" key="2">
    <source>
        <dbReference type="PROSITE" id="PS50020"/>
    </source>
</evidence>
<protein>
    <recommendedName>
        <fullName evidence="2">WW domain-containing protein</fullName>
    </recommendedName>
</protein>
<keyword evidence="4" id="KW-1185">Reference proteome</keyword>
<name>A0ABD3MLY3_9STRA</name>
<dbReference type="PROSITE" id="PS50020">
    <property type="entry name" value="WW_DOMAIN_2"/>
    <property type="match status" value="1"/>
</dbReference>
<comment type="caution">
    <text evidence="3">The sequence shown here is derived from an EMBL/GenBank/DDBJ whole genome shotgun (WGS) entry which is preliminary data.</text>
</comment>